<feature type="domain" description="ABC-2 type transporter transmembrane" evidence="7">
    <location>
        <begin position="337"/>
        <end position="692"/>
    </location>
</feature>
<sequence>MKKLMKVFRSDLISIVKNPIALIIVMGICAIPALYAWVNIKACWDPYGTTSNIPIAVVNNDKGITIAGKEVNVGADVVKKLKDNKKVGWKFVSEQEADMGVRDGTYFATIEIPESFSKDLSSITANNSKKAEIIYKVDTKANPVASKITGVAEGTLIDEITSNFVQTVNKEALEKVKSYKEDMNKNRDDIIKLKNALIRAGRDMDTIISVLENVNANSKNLNVYLTEVKNTIPALTSGMTVQEGTIKSTENLIQNTNNNLNSTFKSFKQSLEEIKVSIDKIVTILDTIQVSNNSSQISSSLNAVSNNINSANNNINSNLEYLETMNKTKETPEVSQTIVNLKNLQDKLNEQNKVVTEKANETDKGNIPSQAVINQLKENLKKISNNSTNLISAVEKNTMPVLNDISKNLVNATKDAAKLLKTSQIAVDGINTLISSSADGSKLAADVSGEILEQLNQYKDEIKYIGDQLSKVDDNDLDTIIAILKSNPDLIGEFIANPFTIKEVKVYEVPNYGSSMAPIYSVLALWVGGLILTSVLKTESVKFKKDETLTIRHKYFGKMLTFIFLAIIQGVIIALGNIFLLKIYCVNPFLMVVFAILSSITFATIIFTNVSLLGNLGKAINIILMIVQLAGCGGSYPIQVDPLIFRILQPIFPFSYAVGGFREAIAGPLVSSVVLDIVMLTAFFILYIIIGFTFKPRLHSIVKRFEKKFNQSGIGE</sequence>
<evidence type="ECO:0000259" key="7">
    <source>
        <dbReference type="Pfam" id="PF12698"/>
    </source>
</evidence>
<dbReference type="PANTHER" id="PTHR43077">
    <property type="entry name" value="TRANSPORT PERMEASE YVFS-RELATED"/>
    <property type="match status" value="1"/>
</dbReference>
<dbReference type="RefSeq" id="WP_072985048.1">
    <property type="nucleotide sequence ID" value="NZ_FQZB01000004.1"/>
</dbReference>
<dbReference type="Pfam" id="PF12698">
    <property type="entry name" value="ABC2_membrane_3"/>
    <property type="match status" value="1"/>
</dbReference>
<name>A0A1M6CTC6_9CLOT</name>
<dbReference type="EMBL" id="FQZB01000004">
    <property type="protein sequence ID" value="SHI64335.1"/>
    <property type="molecule type" value="Genomic_DNA"/>
</dbReference>
<dbReference type="OrthoDB" id="9811483at2"/>
<dbReference type="STRING" id="1121302.SAMN02745163_00549"/>
<dbReference type="PANTHER" id="PTHR43077:SF10">
    <property type="entry name" value="TRANSPORT PERMEASE PROTEIN"/>
    <property type="match status" value="1"/>
</dbReference>
<dbReference type="InterPro" id="IPR051328">
    <property type="entry name" value="T7SS_ABC-Transporter"/>
</dbReference>
<feature type="transmembrane region" description="Helical" evidence="6">
    <location>
        <begin position="619"/>
        <end position="638"/>
    </location>
</feature>
<comment type="subcellular location">
    <subcellularLocation>
        <location evidence="1">Membrane</location>
        <topology evidence="1">Multi-pass membrane protein</topology>
    </subcellularLocation>
</comment>
<organism evidence="8 9">
    <name type="scientific">Clostridium cavendishii DSM 21758</name>
    <dbReference type="NCBI Taxonomy" id="1121302"/>
    <lineage>
        <taxon>Bacteria</taxon>
        <taxon>Bacillati</taxon>
        <taxon>Bacillota</taxon>
        <taxon>Clostridia</taxon>
        <taxon>Eubacteriales</taxon>
        <taxon>Clostridiaceae</taxon>
        <taxon>Clostridium</taxon>
    </lineage>
</organism>
<feature type="transmembrane region" description="Helical" evidence="6">
    <location>
        <begin position="559"/>
        <end position="580"/>
    </location>
</feature>
<dbReference type="Proteomes" id="UP000184310">
    <property type="component" value="Unassembled WGS sequence"/>
</dbReference>
<feature type="coiled-coil region" evidence="5">
    <location>
        <begin position="169"/>
        <end position="196"/>
    </location>
</feature>
<dbReference type="InterPro" id="IPR017500">
    <property type="entry name" value="Phage_infect_YhgE_N"/>
</dbReference>
<evidence type="ECO:0000256" key="4">
    <source>
        <dbReference type="ARBA" id="ARBA00023136"/>
    </source>
</evidence>
<keyword evidence="3 6" id="KW-1133">Transmembrane helix</keyword>
<feature type="transmembrane region" description="Helical" evidence="6">
    <location>
        <begin position="20"/>
        <end position="38"/>
    </location>
</feature>
<evidence type="ECO:0000256" key="3">
    <source>
        <dbReference type="ARBA" id="ARBA00022989"/>
    </source>
</evidence>
<feature type="transmembrane region" description="Helical" evidence="6">
    <location>
        <begin position="669"/>
        <end position="694"/>
    </location>
</feature>
<keyword evidence="9" id="KW-1185">Reference proteome</keyword>
<keyword evidence="4 6" id="KW-0472">Membrane</keyword>
<feature type="transmembrane region" description="Helical" evidence="6">
    <location>
        <begin position="519"/>
        <end position="538"/>
    </location>
</feature>
<evidence type="ECO:0000256" key="1">
    <source>
        <dbReference type="ARBA" id="ARBA00004141"/>
    </source>
</evidence>
<evidence type="ECO:0000313" key="9">
    <source>
        <dbReference type="Proteomes" id="UP000184310"/>
    </source>
</evidence>
<dbReference type="AlphaFoldDB" id="A0A1M6CTC6"/>
<gene>
    <name evidence="8" type="ORF">SAMN02745163_00549</name>
</gene>
<protein>
    <submittedName>
        <fullName evidence="8">Putative membrane protein</fullName>
    </submittedName>
</protein>
<keyword evidence="2 6" id="KW-0812">Transmembrane</keyword>
<feature type="transmembrane region" description="Helical" evidence="6">
    <location>
        <begin position="586"/>
        <end position="607"/>
    </location>
</feature>
<reference evidence="8 9" key="1">
    <citation type="submission" date="2016-11" db="EMBL/GenBank/DDBJ databases">
        <authorList>
            <person name="Jaros S."/>
            <person name="Januszkiewicz K."/>
            <person name="Wedrychowicz H."/>
        </authorList>
    </citation>
    <scope>NUCLEOTIDE SEQUENCE [LARGE SCALE GENOMIC DNA]</scope>
    <source>
        <strain evidence="8 9">DSM 21758</strain>
    </source>
</reference>
<proteinExistence type="predicted"/>
<feature type="coiled-coil region" evidence="5">
    <location>
        <begin position="334"/>
        <end position="393"/>
    </location>
</feature>
<evidence type="ECO:0000256" key="6">
    <source>
        <dbReference type="SAM" id="Phobius"/>
    </source>
</evidence>
<dbReference type="GO" id="GO:0140359">
    <property type="term" value="F:ABC-type transporter activity"/>
    <property type="evidence" value="ECO:0007669"/>
    <property type="project" value="InterPro"/>
</dbReference>
<dbReference type="GO" id="GO:0016020">
    <property type="term" value="C:membrane"/>
    <property type="evidence" value="ECO:0007669"/>
    <property type="project" value="UniProtKB-SubCell"/>
</dbReference>
<evidence type="ECO:0000256" key="5">
    <source>
        <dbReference type="SAM" id="Coils"/>
    </source>
</evidence>
<dbReference type="NCBIfam" id="TIGR03061">
    <property type="entry name" value="pip_yhgE_Nterm"/>
    <property type="match status" value="1"/>
</dbReference>
<evidence type="ECO:0000313" key="8">
    <source>
        <dbReference type="EMBL" id="SHI64335.1"/>
    </source>
</evidence>
<evidence type="ECO:0000256" key="2">
    <source>
        <dbReference type="ARBA" id="ARBA00022692"/>
    </source>
</evidence>
<dbReference type="Gene3D" id="3.40.1710.10">
    <property type="entry name" value="abc type-2 transporter like domain"/>
    <property type="match status" value="1"/>
</dbReference>
<dbReference type="InterPro" id="IPR017501">
    <property type="entry name" value="Phage_infect_YhgE_C"/>
</dbReference>
<keyword evidence="5" id="KW-0175">Coiled coil</keyword>
<dbReference type="NCBIfam" id="TIGR03062">
    <property type="entry name" value="pip_yhgE_Cterm"/>
    <property type="match status" value="1"/>
</dbReference>
<accession>A0A1M6CTC6</accession>
<dbReference type="InterPro" id="IPR013525">
    <property type="entry name" value="ABC2_TM"/>
</dbReference>